<proteinExistence type="predicted"/>
<organism evidence="3 4">
    <name type="scientific">Popillia japonica</name>
    <name type="common">Japanese beetle</name>
    <dbReference type="NCBI Taxonomy" id="7064"/>
    <lineage>
        <taxon>Eukaryota</taxon>
        <taxon>Metazoa</taxon>
        <taxon>Ecdysozoa</taxon>
        <taxon>Arthropoda</taxon>
        <taxon>Hexapoda</taxon>
        <taxon>Insecta</taxon>
        <taxon>Pterygota</taxon>
        <taxon>Neoptera</taxon>
        <taxon>Endopterygota</taxon>
        <taxon>Coleoptera</taxon>
        <taxon>Polyphaga</taxon>
        <taxon>Scarabaeiformia</taxon>
        <taxon>Scarabaeidae</taxon>
        <taxon>Rutelinae</taxon>
        <taxon>Popillia</taxon>
    </lineage>
</organism>
<dbReference type="Proteomes" id="UP001458880">
    <property type="component" value="Unassembled WGS sequence"/>
</dbReference>
<evidence type="ECO:0000259" key="2">
    <source>
        <dbReference type="Pfam" id="PF13843"/>
    </source>
</evidence>
<gene>
    <name evidence="3" type="ORF">QE152_g6110</name>
</gene>
<dbReference type="PANTHER" id="PTHR47272">
    <property type="entry name" value="DDE_TNP_1_7 DOMAIN-CONTAINING PROTEIN"/>
    <property type="match status" value="1"/>
</dbReference>
<dbReference type="EMBL" id="JASPKY010000039">
    <property type="protein sequence ID" value="KAK9746544.1"/>
    <property type="molecule type" value="Genomic_DNA"/>
</dbReference>
<evidence type="ECO:0000313" key="3">
    <source>
        <dbReference type="EMBL" id="KAK9746544.1"/>
    </source>
</evidence>
<dbReference type="PANTHER" id="PTHR47272:SF2">
    <property type="entry name" value="PIGGYBAC TRANSPOSABLE ELEMENT-DERIVED PROTEIN 3-LIKE"/>
    <property type="match status" value="1"/>
</dbReference>
<evidence type="ECO:0000256" key="1">
    <source>
        <dbReference type="SAM" id="MobiDB-lite"/>
    </source>
</evidence>
<dbReference type="AlphaFoldDB" id="A0AAW1MKN9"/>
<evidence type="ECO:0000313" key="4">
    <source>
        <dbReference type="Proteomes" id="UP001458880"/>
    </source>
</evidence>
<feature type="compositionally biased region" description="Polar residues" evidence="1">
    <location>
        <begin position="217"/>
        <end position="228"/>
    </location>
</feature>
<keyword evidence="4" id="KW-1185">Reference proteome</keyword>
<name>A0AAW1MKN9_POPJA</name>
<reference evidence="3 4" key="1">
    <citation type="journal article" date="2024" name="BMC Genomics">
        <title>De novo assembly and annotation of Popillia japonica's genome with initial clues to its potential as an invasive pest.</title>
        <authorList>
            <person name="Cucini C."/>
            <person name="Boschi S."/>
            <person name="Funari R."/>
            <person name="Cardaioli E."/>
            <person name="Iannotti N."/>
            <person name="Marturano G."/>
            <person name="Paoli F."/>
            <person name="Bruttini M."/>
            <person name="Carapelli A."/>
            <person name="Frati F."/>
            <person name="Nardi F."/>
        </authorList>
    </citation>
    <scope>NUCLEOTIDE SEQUENCE [LARGE SCALE GENOMIC DNA]</scope>
    <source>
        <strain evidence="3">DMR45628</strain>
    </source>
</reference>
<feature type="domain" description="PiggyBac transposable element-derived protein" evidence="2">
    <location>
        <begin position="1"/>
        <end position="117"/>
    </location>
</feature>
<feature type="region of interest" description="Disordered" evidence="1">
    <location>
        <begin position="217"/>
        <end position="254"/>
    </location>
</feature>
<dbReference type="Pfam" id="PF13843">
    <property type="entry name" value="DDE_Tnp_1_7"/>
    <property type="match status" value="1"/>
</dbReference>
<comment type="caution">
    <text evidence="3">The sequence shown here is derived from an EMBL/GenBank/DDBJ whole genome shotgun (WGS) entry which is preliminary data.</text>
</comment>
<dbReference type="InterPro" id="IPR029526">
    <property type="entry name" value="PGBD"/>
</dbReference>
<protein>
    <submittedName>
        <fullName evidence="3">Transposase IS4</fullName>
    </submittedName>
</protein>
<sequence length="254" mass="27951">MIPFTGATSLRQYVTNKPNPEGLKSFALATPDGLVLDFIVYQGLKTWPAGKPEPKLGIGGSVVKALATNVQPGHTVFMDRYFTNSRLLEYLGSERGIYAVGTILTGRVPASCKQKLTSDKELSERGIYAVGTILTGRVPASCKQKLTSDKELMRRGRESHRKPENGVFALVNSWIEDRSDRRALREPNKNIKDLLAFTIYVAECLAKNVPSVTTDLAEAEQSTSSSDNDLGVSTEPLTDQRRKARKLKPLPNEV</sequence>
<accession>A0AAW1MKN9</accession>